<evidence type="ECO:0000313" key="2">
    <source>
        <dbReference type="Proteomes" id="UP001235547"/>
    </source>
</evidence>
<evidence type="ECO:0000313" key="1">
    <source>
        <dbReference type="EMBL" id="WEX85292.1"/>
    </source>
</evidence>
<organism evidence="1 2">
    <name type="scientific">Sinorhizobium numidicum</name>
    <dbReference type="NCBI Taxonomy" id="680248"/>
    <lineage>
        <taxon>Bacteria</taxon>
        <taxon>Pseudomonadati</taxon>
        <taxon>Pseudomonadota</taxon>
        <taxon>Alphaproteobacteria</taxon>
        <taxon>Hyphomicrobiales</taxon>
        <taxon>Rhizobiaceae</taxon>
        <taxon>Sinorhizobium/Ensifer group</taxon>
        <taxon>Sinorhizobium</taxon>
    </lineage>
</organism>
<sequence length="72" mass="8050">MQRLTSAAPFLSHRATRGGKRYVRAQRNIPRHSIHAPLLHELIDEYGWKKSPTEWDGFVALAGKIGALDNAA</sequence>
<dbReference type="EMBL" id="CP120372">
    <property type="protein sequence ID" value="WEX85292.1"/>
    <property type="molecule type" value="Genomic_DNA"/>
</dbReference>
<protein>
    <submittedName>
        <fullName evidence="1">Uncharacterized protein</fullName>
    </submittedName>
</protein>
<name>A0ABY8D6F2_9HYPH</name>
<accession>A0ABY8D6F2</accession>
<geneLocation type="plasmid" evidence="1 2">
    <name>unnamed</name>
</geneLocation>
<proteinExistence type="predicted"/>
<dbReference type="RefSeq" id="WP_280736202.1">
    <property type="nucleotide sequence ID" value="NZ_CP120369.1"/>
</dbReference>
<keyword evidence="2" id="KW-1185">Reference proteome</keyword>
<reference evidence="1 2" key="1">
    <citation type="submission" date="2023-03" db="EMBL/GenBank/DDBJ databases">
        <authorList>
            <person name="Kaur S."/>
            <person name="Espinosa-Saiz D."/>
            <person name="Velazquez E."/>
            <person name="Menendez E."/>
            <person name="diCenzo G.C."/>
        </authorList>
    </citation>
    <scope>NUCLEOTIDE SEQUENCE [LARGE SCALE GENOMIC DNA]</scope>
    <source>
        <strain evidence="1 2">LMG 27395</strain>
        <plasmid evidence="1 2">unnamed</plasmid>
    </source>
</reference>
<keyword evidence="1" id="KW-0614">Plasmid</keyword>
<gene>
    <name evidence="1" type="ORF">PYH38_006171</name>
</gene>
<dbReference type="Proteomes" id="UP001235547">
    <property type="component" value="Plasmid unnamed"/>
</dbReference>